<dbReference type="Proteomes" id="UP000018040">
    <property type="component" value="Unassembled WGS sequence"/>
</dbReference>
<evidence type="ECO:0000313" key="1">
    <source>
        <dbReference type="EMBL" id="ESU42387.1"/>
    </source>
</evidence>
<evidence type="ECO:0000313" key="2">
    <source>
        <dbReference type="Proteomes" id="UP000018040"/>
    </source>
</evidence>
<gene>
    <name evidence="1" type="ORF">GSB_154208</name>
</gene>
<sequence>MCSNNLRSIVAPVYNLSTYTPRNGVANNKQSHRQAKEVYFADFLSRVCLEKKPQSAGFDANNALC</sequence>
<protein>
    <submittedName>
        <fullName evidence="1">Protein disulfide isomerase</fullName>
    </submittedName>
</protein>
<dbReference type="EMBL" id="AHHH01000084">
    <property type="protein sequence ID" value="ESU42387.1"/>
    <property type="molecule type" value="Genomic_DNA"/>
</dbReference>
<dbReference type="AlphaFoldDB" id="V6TVJ3"/>
<comment type="caution">
    <text evidence="1">The sequence shown here is derived from an EMBL/GenBank/DDBJ whole genome shotgun (WGS) entry which is preliminary data.</text>
</comment>
<reference evidence="1 2" key="2">
    <citation type="journal article" date="2013" name="Genome Biol. Evol.">
        <title>Genome sequencing of Giardia lamblia genotypes A2 and B isolates (DH and GS) and comparative analysis with the genomes of genotypes A1 and E (WB and Pig).</title>
        <authorList>
            <person name="Adam R.D."/>
            <person name="Dahlstrom E.W."/>
            <person name="Martens C.A."/>
            <person name="Bruno D.P."/>
            <person name="Barbian K.D."/>
            <person name="Ricklefs S.M."/>
            <person name="Hernandez M.M."/>
            <person name="Narla N.P."/>
            <person name="Patel R.B."/>
            <person name="Porcella S.F."/>
            <person name="Nash T.E."/>
        </authorList>
    </citation>
    <scope>NUCLEOTIDE SEQUENCE [LARGE SCALE GENOMIC DNA]</scope>
    <source>
        <strain evidence="1 2">GS</strain>
    </source>
</reference>
<keyword evidence="1" id="KW-0413">Isomerase</keyword>
<proteinExistence type="predicted"/>
<organism evidence="1 2">
    <name type="scientific">Giardia intestinalis</name>
    <name type="common">Giardia lamblia</name>
    <dbReference type="NCBI Taxonomy" id="5741"/>
    <lineage>
        <taxon>Eukaryota</taxon>
        <taxon>Metamonada</taxon>
        <taxon>Diplomonadida</taxon>
        <taxon>Hexamitidae</taxon>
        <taxon>Giardiinae</taxon>
        <taxon>Giardia</taxon>
    </lineage>
</organism>
<name>V6TVJ3_GIAIN</name>
<accession>V6TVJ3</accession>
<reference evidence="2" key="1">
    <citation type="submission" date="2012-02" db="EMBL/GenBank/DDBJ databases">
        <title>Genome sequencing of Giardia lamblia Genotypes A2 and B isolates (DH and GS) and comparative analysis with the genomes of Genotypes A1 and E (WB and Pig).</title>
        <authorList>
            <person name="Adam R."/>
            <person name="Dahlstrom E."/>
            <person name="Martens C."/>
            <person name="Bruno D."/>
            <person name="Barbian K."/>
            <person name="Porcella S.F."/>
            <person name="Nash T."/>
        </authorList>
    </citation>
    <scope>NUCLEOTIDE SEQUENCE</scope>
    <source>
        <strain evidence="2">GS</strain>
    </source>
</reference>
<dbReference type="GO" id="GO:0016853">
    <property type="term" value="F:isomerase activity"/>
    <property type="evidence" value="ECO:0007669"/>
    <property type="project" value="UniProtKB-KW"/>
</dbReference>